<evidence type="ECO:0000259" key="3">
    <source>
        <dbReference type="Pfam" id="PF24536"/>
    </source>
</evidence>
<dbReference type="Proteomes" id="UP000694569">
    <property type="component" value="Unplaced"/>
</dbReference>
<reference evidence="4" key="2">
    <citation type="submission" date="2025-09" db="UniProtKB">
        <authorList>
            <consortium name="Ensembl"/>
        </authorList>
    </citation>
    <scope>IDENTIFICATION</scope>
</reference>
<evidence type="ECO:0000313" key="5">
    <source>
        <dbReference type="Proteomes" id="UP000694569"/>
    </source>
</evidence>
<evidence type="ECO:0000256" key="1">
    <source>
        <dbReference type="ARBA" id="ARBA00005431"/>
    </source>
</evidence>
<evidence type="ECO:0000256" key="2">
    <source>
        <dbReference type="SAM" id="Phobius"/>
    </source>
</evidence>
<dbReference type="Pfam" id="PF06312">
    <property type="entry name" value="Neurexophilin"/>
    <property type="match status" value="1"/>
</dbReference>
<keyword evidence="2" id="KW-0812">Transmembrane</keyword>
<keyword evidence="2" id="KW-1133">Transmembrane helix</keyword>
<comment type="similarity">
    <text evidence="1">Belongs to the NXPE family.</text>
</comment>
<protein>
    <recommendedName>
        <fullName evidence="3">NXPE C-terminal domain-containing protein</fullName>
    </recommendedName>
</protein>
<name>A0A8C5MME8_9ANUR</name>
<keyword evidence="2" id="KW-0472">Membrane</keyword>
<dbReference type="PANTHER" id="PTHR16165">
    <property type="entry name" value="NXPE FAMILY MEMBER"/>
    <property type="match status" value="1"/>
</dbReference>
<keyword evidence="5" id="KW-1185">Reference proteome</keyword>
<dbReference type="SUPFAM" id="SSF81296">
    <property type="entry name" value="E set domains"/>
    <property type="match status" value="1"/>
</dbReference>
<accession>A0A8C5MME8</accession>
<dbReference type="OrthoDB" id="5950832at2759"/>
<dbReference type="InterPro" id="IPR026845">
    <property type="entry name" value="NXPH/NXPE"/>
</dbReference>
<reference evidence="4" key="1">
    <citation type="submission" date="2025-08" db="UniProtKB">
        <authorList>
            <consortium name="Ensembl"/>
        </authorList>
    </citation>
    <scope>IDENTIFICATION</scope>
</reference>
<proteinExistence type="inferred from homology"/>
<feature type="transmembrane region" description="Helical" evidence="2">
    <location>
        <begin position="7"/>
        <end position="26"/>
    </location>
</feature>
<dbReference type="GeneTree" id="ENSGT00950000182866"/>
<evidence type="ECO:0000313" key="4">
    <source>
        <dbReference type="Ensembl" id="ENSLLEP00000016385.1"/>
    </source>
</evidence>
<dbReference type="InterPro" id="IPR014756">
    <property type="entry name" value="Ig_E-set"/>
</dbReference>
<sequence length="536" mass="60738">MNRSRNISGIVLCVIVTITWVSYHLLTPGCGKKYEPPPLRWYFNVLNNSIATDYYQQHTTTEFAELLNLTRWPDLSLKELKFTDSTSPKETQYHIINKRDLYKVGETLDVLITTKDHMGRLKTYGGDFFQTKLHSSKKKAGVPGQVKDYGNGSYLATFLLPWSGEAQVNIRLIHSSEAIAVLKDKRDKYPEKVYFNGYFESLGVSEVTECNLKISGKNVCEFNDPAAGEIWQCVRPKTLPCDSWRYHSMGGYRQVTNSLENSFLSGSVTDHNIPSSEPPVNIVQSNSSLTSKLPVCKTNLEPSLPSGYYYEDQWTSLVCLGQHFSKPDDARACLRGRDIYMFGDSTLRQWFEYLEQFIPSLGRIDLHLNYQSGPLLAVDQEYGIAMRWRAHGLPLRTTKTLTSNLQYEAAQISQIGGGPYTVVVITLWAHFTNYPLDFYLQRLVRVCKAVESLLTRSPQTTVLIKSANTGYKTVYGSDWLSLQLDILMRAAFKGMAVTVLDAWDMTSCHYLPDGIHPGPPVIRNEVDLMLSYICPK</sequence>
<feature type="domain" description="NXPE C-terminal" evidence="3">
    <location>
        <begin position="314"/>
        <end position="534"/>
    </location>
</feature>
<organism evidence="4 5">
    <name type="scientific">Leptobrachium leishanense</name>
    <name type="common">Leishan spiny toad</name>
    <dbReference type="NCBI Taxonomy" id="445787"/>
    <lineage>
        <taxon>Eukaryota</taxon>
        <taxon>Metazoa</taxon>
        <taxon>Chordata</taxon>
        <taxon>Craniata</taxon>
        <taxon>Vertebrata</taxon>
        <taxon>Euteleostomi</taxon>
        <taxon>Amphibia</taxon>
        <taxon>Batrachia</taxon>
        <taxon>Anura</taxon>
        <taxon>Pelobatoidea</taxon>
        <taxon>Megophryidae</taxon>
        <taxon>Leptobrachium</taxon>
    </lineage>
</organism>
<dbReference type="PANTHER" id="PTHR16165:SF23">
    <property type="entry name" value="NEUREXOPHILIN AND PC-ESTERASE DOMAIN FAMILY, MEMBER 5"/>
    <property type="match status" value="1"/>
</dbReference>
<dbReference type="Pfam" id="PF24536">
    <property type="entry name" value="NXPE4_C"/>
    <property type="match status" value="1"/>
</dbReference>
<dbReference type="InterPro" id="IPR013783">
    <property type="entry name" value="Ig-like_fold"/>
</dbReference>
<dbReference type="AlphaFoldDB" id="A0A8C5MME8"/>
<dbReference type="SUPFAM" id="SSF52266">
    <property type="entry name" value="SGNH hydrolase"/>
    <property type="match status" value="1"/>
</dbReference>
<dbReference type="Gene3D" id="2.60.40.10">
    <property type="entry name" value="Immunoglobulins"/>
    <property type="match status" value="1"/>
</dbReference>
<dbReference type="InterPro" id="IPR057106">
    <property type="entry name" value="NXPE4_C"/>
</dbReference>
<dbReference type="Ensembl" id="ENSLLET00000017009.1">
    <property type="protein sequence ID" value="ENSLLEP00000016385.1"/>
    <property type="gene ID" value="ENSLLEG00000010387.1"/>
</dbReference>